<protein>
    <submittedName>
        <fullName evidence="1">Uncharacterized protein</fullName>
    </submittedName>
</protein>
<dbReference type="EMBL" id="HBUF01300429">
    <property type="protein sequence ID" value="CAG6690985.1"/>
    <property type="molecule type" value="Transcribed_RNA"/>
</dbReference>
<dbReference type="AlphaFoldDB" id="A0A8D8XBG3"/>
<reference evidence="1" key="1">
    <citation type="submission" date="2021-05" db="EMBL/GenBank/DDBJ databases">
        <authorList>
            <person name="Alioto T."/>
            <person name="Alioto T."/>
            <person name="Gomez Garrido J."/>
        </authorList>
    </citation>
    <scope>NUCLEOTIDE SEQUENCE</scope>
</reference>
<sequence length="123" mass="12881">MEEDIVVITAGAGPQTATGGVHRIITEGVHQITTGAVQAATTGEVHGITIEVGLTSTEVAGAGGRPSVAAADRTEEGPLLSDLTMRVTSPLRTLVSQGASWRSRTSPTGLRWMIFWRSLRTLS</sequence>
<organism evidence="1">
    <name type="scientific">Cacopsylla melanoneura</name>
    <dbReference type="NCBI Taxonomy" id="428564"/>
    <lineage>
        <taxon>Eukaryota</taxon>
        <taxon>Metazoa</taxon>
        <taxon>Ecdysozoa</taxon>
        <taxon>Arthropoda</taxon>
        <taxon>Hexapoda</taxon>
        <taxon>Insecta</taxon>
        <taxon>Pterygota</taxon>
        <taxon>Neoptera</taxon>
        <taxon>Paraneoptera</taxon>
        <taxon>Hemiptera</taxon>
        <taxon>Sternorrhyncha</taxon>
        <taxon>Psylloidea</taxon>
        <taxon>Psyllidae</taxon>
        <taxon>Psyllinae</taxon>
        <taxon>Cacopsylla</taxon>
    </lineage>
</organism>
<accession>A0A8D8XBG3</accession>
<dbReference type="EMBL" id="HBUF01300432">
    <property type="protein sequence ID" value="CAG6690991.1"/>
    <property type="molecule type" value="Transcribed_RNA"/>
</dbReference>
<dbReference type="EMBL" id="HBUF01300431">
    <property type="protein sequence ID" value="CAG6690988.1"/>
    <property type="molecule type" value="Transcribed_RNA"/>
</dbReference>
<evidence type="ECO:0000313" key="1">
    <source>
        <dbReference type="EMBL" id="CAG6690988.1"/>
    </source>
</evidence>
<name>A0A8D8XBG3_9HEMI</name>
<proteinExistence type="predicted"/>